<dbReference type="AlphaFoldDB" id="A0A1Z5IA22"/>
<evidence type="ECO:0000313" key="1">
    <source>
        <dbReference type="EMBL" id="GAW98599.1"/>
    </source>
</evidence>
<organism evidence="1 2">
    <name type="scientific">Secundilactobacillus mixtipabuli</name>
    <dbReference type="NCBI Taxonomy" id="1435342"/>
    <lineage>
        <taxon>Bacteria</taxon>
        <taxon>Bacillati</taxon>
        <taxon>Bacillota</taxon>
        <taxon>Bacilli</taxon>
        <taxon>Lactobacillales</taxon>
        <taxon>Lactobacillaceae</taxon>
        <taxon>Secundilactobacillus</taxon>
    </lineage>
</organism>
<keyword evidence="2" id="KW-1185">Reference proteome</keyword>
<protein>
    <recommendedName>
        <fullName evidence="3">GTP cyclohydrolase</fullName>
    </recommendedName>
</protein>
<sequence length="101" mass="11713">MFENNRPRYASFGIVNSLPGEIIDQIWYIIDNNLQGMFQLNEIISFNLTNHNNHLTFDFIQQESVVASFDTPFPYAESFPGSLWVYDDGTSQIVMLPKEEM</sequence>
<proteinExistence type="predicted"/>
<dbReference type="OrthoDB" id="2225914at2"/>
<name>A0A1Z5IA22_9LACO</name>
<evidence type="ECO:0008006" key="3">
    <source>
        <dbReference type="Google" id="ProtNLM"/>
    </source>
</evidence>
<dbReference type="InterPro" id="IPR009303">
    <property type="entry name" value="DUF960"/>
</dbReference>
<dbReference type="Gene3D" id="3.10.450.150">
    <property type="entry name" value="enterococcus faecalis protein"/>
    <property type="match status" value="1"/>
</dbReference>
<dbReference type="Proteomes" id="UP000198374">
    <property type="component" value="Unassembled WGS sequence"/>
</dbReference>
<dbReference type="Pfam" id="PF06124">
    <property type="entry name" value="DUF960"/>
    <property type="match status" value="1"/>
</dbReference>
<evidence type="ECO:0000313" key="2">
    <source>
        <dbReference type="Proteomes" id="UP000198374"/>
    </source>
</evidence>
<reference evidence="1 2" key="1">
    <citation type="submission" date="2015-11" db="EMBL/GenBank/DDBJ databases">
        <title>Draft genome sequences of new species of the genus Lactobacillus isolated from orchardgrass silage.</title>
        <authorList>
            <person name="Tohno M."/>
            <person name="Tanizawa Y."/>
            <person name="Arita M."/>
        </authorList>
    </citation>
    <scope>NUCLEOTIDE SEQUENCE [LARGE SCALE GENOMIC DNA]</scope>
    <source>
        <strain evidence="1 2">IWT30</strain>
    </source>
</reference>
<dbReference type="RefSeq" id="WP_089108408.1">
    <property type="nucleotide sequence ID" value="NZ_BCMF01000002.1"/>
</dbReference>
<dbReference type="EMBL" id="BCMF01000002">
    <property type="protein sequence ID" value="GAW98599.1"/>
    <property type="molecule type" value="Genomic_DNA"/>
</dbReference>
<accession>A0A1Z5IA22</accession>
<gene>
    <name evidence="1" type="ORF">IWT30_00546</name>
</gene>
<comment type="caution">
    <text evidence="1">The sequence shown here is derived from an EMBL/GenBank/DDBJ whole genome shotgun (WGS) entry which is preliminary data.</text>
</comment>